<dbReference type="EMBL" id="CP000859">
    <property type="protein sequence ID" value="ABW67150.1"/>
    <property type="molecule type" value="Genomic_DNA"/>
</dbReference>
<dbReference type="AlphaFoldDB" id="A8ZYP5"/>
<name>A8ZYP5_DESOH</name>
<reference evidence="1 2" key="1">
    <citation type="submission" date="2007-10" db="EMBL/GenBank/DDBJ databases">
        <title>Complete sequence of Desulfococcus oleovorans Hxd3.</title>
        <authorList>
            <consortium name="US DOE Joint Genome Institute"/>
            <person name="Copeland A."/>
            <person name="Lucas S."/>
            <person name="Lapidus A."/>
            <person name="Barry K."/>
            <person name="Glavina del Rio T."/>
            <person name="Dalin E."/>
            <person name="Tice H."/>
            <person name="Pitluck S."/>
            <person name="Kiss H."/>
            <person name="Brettin T."/>
            <person name="Bruce D."/>
            <person name="Detter J.C."/>
            <person name="Han C."/>
            <person name="Schmutz J."/>
            <person name="Larimer F."/>
            <person name="Land M."/>
            <person name="Hauser L."/>
            <person name="Kyrpides N."/>
            <person name="Kim E."/>
            <person name="Wawrik B."/>
            <person name="Richardson P."/>
        </authorList>
    </citation>
    <scope>NUCLEOTIDE SEQUENCE [LARGE SCALE GENOMIC DNA]</scope>
    <source>
        <strain evidence="2">DSM 6200 / JCM 39069 / Hxd3</strain>
    </source>
</reference>
<gene>
    <name evidence="1" type="ordered locus">Dole_1346</name>
</gene>
<protein>
    <submittedName>
        <fullName evidence="1">Uncharacterized protein</fullName>
    </submittedName>
</protein>
<keyword evidence="2" id="KW-1185">Reference proteome</keyword>
<dbReference type="STRING" id="96561.Dole_1346"/>
<dbReference type="Proteomes" id="UP000008561">
    <property type="component" value="Chromosome"/>
</dbReference>
<sequence>MFFFIICFTGARQYFESFCGQALSTFFIDCQKKMHGTGKGGGRRPLMYRHRFPVLLGDWRFRSNTHGAWEYWEGLAYFVQIIRY</sequence>
<evidence type="ECO:0000313" key="1">
    <source>
        <dbReference type="EMBL" id="ABW67150.1"/>
    </source>
</evidence>
<evidence type="ECO:0000313" key="2">
    <source>
        <dbReference type="Proteomes" id="UP000008561"/>
    </source>
</evidence>
<dbReference type="HOGENOM" id="CLU_2522173_0_0_7"/>
<proteinExistence type="predicted"/>
<accession>A8ZYP5</accession>
<organism evidence="1 2">
    <name type="scientific">Desulfosudis oleivorans (strain DSM 6200 / JCM 39069 / Hxd3)</name>
    <name type="common">Desulfococcus oleovorans</name>
    <dbReference type="NCBI Taxonomy" id="96561"/>
    <lineage>
        <taxon>Bacteria</taxon>
        <taxon>Pseudomonadati</taxon>
        <taxon>Thermodesulfobacteriota</taxon>
        <taxon>Desulfobacteria</taxon>
        <taxon>Desulfobacterales</taxon>
        <taxon>Desulfosudaceae</taxon>
        <taxon>Desulfosudis</taxon>
    </lineage>
</organism>
<dbReference type="KEGG" id="dol:Dole_1346"/>